<evidence type="ECO:0000256" key="1">
    <source>
        <dbReference type="ARBA" id="ARBA00022651"/>
    </source>
</evidence>
<name>A0A5M8NW27_9BACT</name>
<dbReference type="Proteomes" id="UP000324575">
    <property type="component" value="Unassembled WGS sequence"/>
</dbReference>
<dbReference type="EMBL" id="SNRX01000066">
    <property type="protein sequence ID" value="KAA6300577.1"/>
    <property type="molecule type" value="Genomic_DNA"/>
</dbReference>
<keyword evidence="1" id="KW-0858">Xylan degradation</keyword>
<comment type="caution">
    <text evidence="3">The sequence shown here is derived from an EMBL/GenBank/DDBJ whole genome shotgun (WGS) entry which is preliminary data.</text>
</comment>
<accession>A0A5M8NW27</accession>
<evidence type="ECO:0000256" key="2">
    <source>
        <dbReference type="ARBA" id="ARBA00023277"/>
    </source>
</evidence>
<dbReference type="AlphaFoldDB" id="A0A5M8NW27"/>
<dbReference type="SUPFAM" id="SSF75005">
    <property type="entry name" value="Arabinanase/levansucrase/invertase"/>
    <property type="match status" value="1"/>
</dbReference>
<dbReference type="InterPro" id="IPR023296">
    <property type="entry name" value="Glyco_hydro_beta-prop_sf"/>
</dbReference>
<keyword evidence="1" id="KW-0624">Polysaccharide degradation</keyword>
<organism evidence="3 4">
    <name type="scientific">Candidatus Ordinivivax streblomastigis</name>
    <dbReference type="NCBI Taxonomy" id="2540710"/>
    <lineage>
        <taxon>Bacteria</taxon>
        <taxon>Pseudomonadati</taxon>
        <taxon>Bacteroidota</taxon>
        <taxon>Bacteroidia</taxon>
        <taxon>Bacteroidales</taxon>
        <taxon>Candidatus Ordinivivax</taxon>
    </lineage>
</organism>
<reference evidence="3 4" key="1">
    <citation type="submission" date="2019-03" db="EMBL/GenBank/DDBJ databases">
        <title>Single cell metagenomics reveals metabolic interactions within the superorganism composed of flagellate Streblomastix strix and complex community of Bacteroidetes bacteria on its surface.</title>
        <authorList>
            <person name="Treitli S.C."/>
            <person name="Kolisko M."/>
            <person name="Husnik F."/>
            <person name="Keeling P."/>
            <person name="Hampl V."/>
        </authorList>
    </citation>
    <scope>NUCLEOTIDE SEQUENCE [LARGE SCALE GENOMIC DNA]</scope>
    <source>
        <strain evidence="3">St1</strain>
    </source>
</reference>
<gene>
    <name evidence="3" type="ORF">EZS26_003281</name>
</gene>
<dbReference type="PANTHER" id="PTHR43772:SF2">
    <property type="entry name" value="PUTATIVE (AFU_ORTHOLOGUE AFUA_2G04480)-RELATED"/>
    <property type="match status" value="1"/>
</dbReference>
<proteinExistence type="predicted"/>
<sequence length="90" mass="9990">MYTADPSAHVWADGRLYAYASHDISHARGCDLMDGKYYLSYSGNHGENRKDGVQGDNQMRYAITDNPLGPGSILEFTWILPTAIPITVQL</sequence>
<evidence type="ECO:0000313" key="3">
    <source>
        <dbReference type="EMBL" id="KAA6300577.1"/>
    </source>
</evidence>
<keyword evidence="2" id="KW-0119">Carbohydrate metabolism</keyword>
<dbReference type="PANTHER" id="PTHR43772">
    <property type="entry name" value="ENDO-1,4-BETA-XYLANASE"/>
    <property type="match status" value="1"/>
</dbReference>
<protein>
    <submittedName>
        <fullName evidence="3">Uncharacterized protein</fullName>
    </submittedName>
</protein>
<dbReference type="GO" id="GO:0045493">
    <property type="term" value="P:xylan catabolic process"/>
    <property type="evidence" value="ECO:0007669"/>
    <property type="project" value="UniProtKB-KW"/>
</dbReference>
<dbReference type="InterPro" id="IPR052176">
    <property type="entry name" value="Glycosyl_Hydrlase_43_Enz"/>
</dbReference>
<dbReference type="Gene3D" id="2.115.10.20">
    <property type="entry name" value="Glycosyl hydrolase domain, family 43"/>
    <property type="match status" value="1"/>
</dbReference>
<evidence type="ECO:0000313" key="4">
    <source>
        <dbReference type="Proteomes" id="UP000324575"/>
    </source>
</evidence>